<evidence type="ECO:0000313" key="1">
    <source>
        <dbReference type="EMBL" id="SVE31698.1"/>
    </source>
</evidence>
<feature type="non-terminal residue" evidence="1">
    <location>
        <position position="47"/>
    </location>
</feature>
<sequence>MLTHQARADVLQLDNDFDGKMDQWHHMSDDNKIIKIEYDNNGDEKID</sequence>
<reference evidence="1" key="1">
    <citation type="submission" date="2018-05" db="EMBL/GenBank/DDBJ databases">
        <authorList>
            <person name="Lanie J.A."/>
            <person name="Ng W.-L."/>
            <person name="Kazmierczak K.M."/>
            <person name="Andrzejewski T.M."/>
            <person name="Davidsen T.M."/>
            <person name="Wayne K.J."/>
            <person name="Tettelin H."/>
            <person name="Glass J.I."/>
            <person name="Rusch D."/>
            <person name="Podicherti R."/>
            <person name="Tsui H.-C.T."/>
            <person name="Winkler M.E."/>
        </authorList>
    </citation>
    <scope>NUCLEOTIDE SEQUENCE</scope>
</reference>
<name>A0A383CJA8_9ZZZZ</name>
<accession>A0A383CJA8</accession>
<gene>
    <name evidence="1" type="ORF">METZ01_LOCUS484552</name>
</gene>
<dbReference type="EMBL" id="UINC01208915">
    <property type="protein sequence ID" value="SVE31698.1"/>
    <property type="molecule type" value="Genomic_DNA"/>
</dbReference>
<organism evidence="1">
    <name type="scientific">marine metagenome</name>
    <dbReference type="NCBI Taxonomy" id="408172"/>
    <lineage>
        <taxon>unclassified sequences</taxon>
        <taxon>metagenomes</taxon>
        <taxon>ecological metagenomes</taxon>
    </lineage>
</organism>
<dbReference type="AlphaFoldDB" id="A0A383CJA8"/>
<protein>
    <submittedName>
        <fullName evidence="1">Uncharacterized protein</fullName>
    </submittedName>
</protein>
<proteinExistence type="predicted"/>